<dbReference type="Pfam" id="PF13975">
    <property type="entry name" value="gag-asp_proteas"/>
    <property type="match status" value="1"/>
</dbReference>
<feature type="signal peptide" evidence="2">
    <location>
        <begin position="1"/>
        <end position="25"/>
    </location>
</feature>
<dbReference type="InterPro" id="IPR001969">
    <property type="entry name" value="Aspartic_peptidase_AS"/>
</dbReference>
<dbReference type="PROSITE" id="PS00141">
    <property type="entry name" value="ASP_PROTEASE"/>
    <property type="match status" value="1"/>
</dbReference>
<dbReference type="Gene3D" id="2.40.70.10">
    <property type="entry name" value="Acid Proteases"/>
    <property type="match status" value="1"/>
</dbReference>
<sequence>MRSALRAARGLLPVLAAAASLHAGAQSVTFNGSMGERAALLVIDGQPRTLAVGASHGAVKLLAVGPEGARVEIAGSQLLLRIGAAPVSLAGKSAADTAGDVVLTAGTGGHFMSGGQINGKTVQFMVDTGATMVSLSQAEADRIGLDYRRGQRGMTQTANGPVPVNLVTLTSVRVGGVEVYQVPAVVLPAQMPYVLLGNSFLSRFQMKQLNDTLRLEKKP</sequence>
<keyword evidence="2" id="KW-0732">Signal</keyword>
<keyword evidence="1" id="KW-0378">Hydrolase</keyword>
<keyword evidence="5" id="KW-1185">Reference proteome</keyword>
<protein>
    <submittedName>
        <fullName evidence="4">Retropepsin-like aspartic protease</fullName>
    </submittedName>
</protein>
<dbReference type="InterPro" id="IPR011969">
    <property type="entry name" value="Clan_AA_Asp_peptidase_C"/>
</dbReference>
<proteinExistence type="predicted"/>
<dbReference type="AlphaFoldDB" id="A0AAW9QE31"/>
<dbReference type="GO" id="GO:0006508">
    <property type="term" value="P:proteolysis"/>
    <property type="evidence" value="ECO:0007669"/>
    <property type="project" value="UniProtKB-KW"/>
</dbReference>
<accession>A0AAW9QE31</accession>
<dbReference type="EMBL" id="JAZIBG010000019">
    <property type="protein sequence ID" value="MEF7613684.1"/>
    <property type="molecule type" value="Genomic_DNA"/>
</dbReference>
<dbReference type="GO" id="GO:0004190">
    <property type="term" value="F:aspartic-type endopeptidase activity"/>
    <property type="evidence" value="ECO:0007669"/>
    <property type="project" value="InterPro"/>
</dbReference>
<dbReference type="InterPro" id="IPR021109">
    <property type="entry name" value="Peptidase_aspartic_dom_sf"/>
</dbReference>
<feature type="chain" id="PRO_5043914438" evidence="2">
    <location>
        <begin position="26"/>
        <end position="219"/>
    </location>
</feature>
<dbReference type="RefSeq" id="WP_332288625.1">
    <property type="nucleotide sequence ID" value="NZ_JAZIBG010000019.1"/>
</dbReference>
<dbReference type="PROSITE" id="PS50175">
    <property type="entry name" value="ASP_PROT_RETROV"/>
    <property type="match status" value="1"/>
</dbReference>
<dbReference type="SUPFAM" id="SSF50630">
    <property type="entry name" value="Acid proteases"/>
    <property type="match status" value="1"/>
</dbReference>
<dbReference type="Proteomes" id="UP001336250">
    <property type="component" value="Unassembled WGS sequence"/>
</dbReference>
<reference evidence="4 5" key="1">
    <citation type="submission" date="2024-02" db="EMBL/GenBank/DDBJ databases">
        <title>Genome sequence of Aquincola sp. MAHUQ-54.</title>
        <authorList>
            <person name="Huq M.A."/>
        </authorList>
    </citation>
    <scope>NUCLEOTIDE SEQUENCE [LARGE SCALE GENOMIC DNA]</scope>
    <source>
        <strain evidence="4 5">MAHUQ-54</strain>
    </source>
</reference>
<evidence type="ECO:0000313" key="5">
    <source>
        <dbReference type="Proteomes" id="UP001336250"/>
    </source>
</evidence>
<organism evidence="4 5">
    <name type="scientific">Aquincola agrisoli</name>
    <dbReference type="NCBI Taxonomy" id="3119538"/>
    <lineage>
        <taxon>Bacteria</taxon>
        <taxon>Pseudomonadati</taxon>
        <taxon>Pseudomonadota</taxon>
        <taxon>Betaproteobacteria</taxon>
        <taxon>Burkholderiales</taxon>
        <taxon>Sphaerotilaceae</taxon>
        <taxon>Aquincola</taxon>
    </lineage>
</organism>
<evidence type="ECO:0000256" key="1">
    <source>
        <dbReference type="ARBA" id="ARBA00022801"/>
    </source>
</evidence>
<dbReference type="InterPro" id="IPR001995">
    <property type="entry name" value="Peptidase_A2_cat"/>
</dbReference>
<feature type="domain" description="Peptidase A2" evidence="3">
    <location>
        <begin position="122"/>
        <end position="200"/>
    </location>
</feature>
<name>A0AAW9QE31_9BURK</name>
<gene>
    <name evidence="4" type="ORF">V4F39_07150</name>
</gene>
<comment type="caution">
    <text evidence="4">The sequence shown here is derived from an EMBL/GenBank/DDBJ whole genome shotgun (WGS) entry which is preliminary data.</text>
</comment>
<evidence type="ECO:0000259" key="3">
    <source>
        <dbReference type="PROSITE" id="PS50175"/>
    </source>
</evidence>
<dbReference type="InterPro" id="IPR034122">
    <property type="entry name" value="Retropepsin-like_bacterial"/>
</dbReference>
<evidence type="ECO:0000313" key="4">
    <source>
        <dbReference type="EMBL" id="MEF7613684.1"/>
    </source>
</evidence>
<dbReference type="NCBIfam" id="TIGR02281">
    <property type="entry name" value="clan_AA_DTGA"/>
    <property type="match status" value="1"/>
</dbReference>
<keyword evidence="4" id="KW-0645">Protease</keyword>
<dbReference type="CDD" id="cd05483">
    <property type="entry name" value="retropepsin_like_bacteria"/>
    <property type="match status" value="1"/>
</dbReference>
<evidence type="ECO:0000256" key="2">
    <source>
        <dbReference type="SAM" id="SignalP"/>
    </source>
</evidence>